<gene>
    <name evidence="7" type="ORF">R1sor_009860</name>
</gene>
<dbReference type="Proteomes" id="UP001633002">
    <property type="component" value="Unassembled WGS sequence"/>
</dbReference>
<keyword evidence="4 6" id="KW-1133">Transmembrane helix</keyword>
<proteinExistence type="inferred from homology"/>
<evidence type="ECO:0000256" key="3">
    <source>
        <dbReference type="ARBA" id="ARBA00022692"/>
    </source>
</evidence>
<dbReference type="Pfam" id="PF06140">
    <property type="entry name" value="Ifi-6-16"/>
    <property type="match status" value="1"/>
</dbReference>
<dbReference type="Gene3D" id="6.10.110.10">
    <property type="match status" value="1"/>
</dbReference>
<keyword evidence="8" id="KW-1185">Reference proteome</keyword>
<evidence type="ECO:0000313" key="8">
    <source>
        <dbReference type="Proteomes" id="UP001633002"/>
    </source>
</evidence>
<evidence type="ECO:0000256" key="4">
    <source>
        <dbReference type="ARBA" id="ARBA00022989"/>
    </source>
</evidence>
<name>A0ABD3HYA9_9MARC</name>
<comment type="subcellular location">
    <subcellularLocation>
        <location evidence="1">Membrane</location>
        <topology evidence="1">Multi-pass membrane protein</topology>
    </subcellularLocation>
</comment>
<dbReference type="GO" id="GO:0016020">
    <property type="term" value="C:membrane"/>
    <property type="evidence" value="ECO:0007669"/>
    <property type="project" value="UniProtKB-SubCell"/>
</dbReference>
<comment type="caution">
    <text evidence="7">The sequence shown here is derived from an EMBL/GenBank/DDBJ whole genome shotgun (WGS) entry which is preliminary data.</text>
</comment>
<dbReference type="AlphaFoldDB" id="A0ABD3HYA9"/>
<organism evidence="7 8">
    <name type="scientific">Riccia sorocarpa</name>
    <dbReference type="NCBI Taxonomy" id="122646"/>
    <lineage>
        <taxon>Eukaryota</taxon>
        <taxon>Viridiplantae</taxon>
        <taxon>Streptophyta</taxon>
        <taxon>Embryophyta</taxon>
        <taxon>Marchantiophyta</taxon>
        <taxon>Marchantiopsida</taxon>
        <taxon>Marchantiidae</taxon>
        <taxon>Marchantiales</taxon>
        <taxon>Ricciaceae</taxon>
        <taxon>Riccia</taxon>
    </lineage>
</organism>
<evidence type="ECO:0000256" key="2">
    <source>
        <dbReference type="ARBA" id="ARBA00007262"/>
    </source>
</evidence>
<reference evidence="7 8" key="1">
    <citation type="submission" date="2024-09" db="EMBL/GenBank/DDBJ databases">
        <title>Chromosome-scale assembly of Riccia sorocarpa.</title>
        <authorList>
            <person name="Paukszto L."/>
        </authorList>
    </citation>
    <scope>NUCLEOTIDE SEQUENCE [LARGE SCALE GENOMIC DNA]</scope>
    <source>
        <strain evidence="7">LP-2024</strain>
        <tissue evidence="7">Aerial parts of the thallus</tissue>
    </source>
</reference>
<accession>A0ABD3HYA9</accession>
<protein>
    <submittedName>
        <fullName evidence="7">Uncharacterized protein</fullName>
    </submittedName>
</protein>
<keyword evidence="5 6" id="KW-0472">Membrane</keyword>
<comment type="similarity">
    <text evidence="2">Belongs to the IFI6/IFI27 family.</text>
</comment>
<feature type="transmembrane region" description="Helical" evidence="6">
    <location>
        <begin position="258"/>
        <end position="277"/>
    </location>
</feature>
<evidence type="ECO:0000256" key="6">
    <source>
        <dbReference type="SAM" id="Phobius"/>
    </source>
</evidence>
<evidence type="ECO:0000256" key="1">
    <source>
        <dbReference type="ARBA" id="ARBA00004141"/>
    </source>
</evidence>
<sequence>MFPVGCSSTVAITLASWYLCFHRFHLYTYSETDSVADFFRSIGSSITSALQEACATIWASIKGSLLWIVELIPNAIGCILGFFADIFGSVGHSVGSVLQEAWLTLGAHIKGFLTDIVQPIADIGCTLREAWTTLWTSIKDCQQWILHVPAAIFRVLSHCQQWILHVPAAIFRAISHIAVSAFEKIEVTVESSVNICKENPTCLNLVEEAKYYLELARDNPLQTLLFVAAVIFLVWFSIGYLPAIFVGLPAIFAGIPEIFTGIVVQVVRCCGFAVQGIRAGTSAAWIMARYGGHVTVGSLCALCQSIGATRRLIVR</sequence>
<evidence type="ECO:0000256" key="5">
    <source>
        <dbReference type="ARBA" id="ARBA00023136"/>
    </source>
</evidence>
<dbReference type="InterPro" id="IPR038213">
    <property type="entry name" value="IFI6/IFI27-like_sf"/>
</dbReference>
<dbReference type="EMBL" id="JBJQOH010000002">
    <property type="protein sequence ID" value="KAL3695784.1"/>
    <property type="molecule type" value="Genomic_DNA"/>
</dbReference>
<evidence type="ECO:0000313" key="7">
    <source>
        <dbReference type="EMBL" id="KAL3695784.1"/>
    </source>
</evidence>
<keyword evidence="3 6" id="KW-0812">Transmembrane</keyword>
<feature type="transmembrane region" description="Helical" evidence="6">
    <location>
        <begin position="224"/>
        <end position="252"/>
    </location>
</feature>
<dbReference type="InterPro" id="IPR009311">
    <property type="entry name" value="IFI6/IFI27-like"/>
</dbReference>